<dbReference type="InterPro" id="IPR034660">
    <property type="entry name" value="DinB/YfiT-like"/>
</dbReference>
<keyword evidence="3" id="KW-1185">Reference proteome</keyword>
<organism evidence="2 3">
    <name type="scientific">Bacillus sonorensis</name>
    <dbReference type="NCBI Taxonomy" id="119858"/>
    <lineage>
        <taxon>Bacteria</taxon>
        <taxon>Bacillati</taxon>
        <taxon>Bacillota</taxon>
        <taxon>Bacilli</taxon>
        <taxon>Bacillales</taxon>
        <taxon>Bacillaceae</taxon>
        <taxon>Bacillus</taxon>
    </lineage>
</organism>
<gene>
    <name evidence="2" type="ORF">S101395_01063</name>
</gene>
<dbReference type="Gene3D" id="1.20.120.450">
    <property type="entry name" value="dinb family like domain"/>
    <property type="match status" value="1"/>
</dbReference>
<reference evidence="2 3" key="1">
    <citation type="submission" date="2017-06" db="EMBL/GenBank/DDBJ databases">
        <title>Genome sequence of Bacillus sonorensis strain SRCM101395.</title>
        <authorList>
            <person name="Cho S.H."/>
        </authorList>
    </citation>
    <scope>NUCLEOTIDE SEQUENCE [LARGE SCALE GENOMIC DNA]</scope>
    <source>
        <strain evidence="2 3">SRCM101395</strain>
    </source>
</reference>
<evidence type="ECO:0000313" key="3">
    <source>
        <dbReference type="Proteomes" id="UP000196877"/>
    </source>
</evidence>
<evidence type="ECO:0000259" key="1">
    <source>
        <dbReference type="Pfam" id="PF12867"/>
    </source>
</evidence>
<dbReference type="EMBL" id="CP021920">
    <property type="protein sequence ID" value="ASB87617.1"/>
    <property type="molecule type" value="Genomic_DNA"/>
</dbReference>
<name>A0ABM6LF80_9BACI</name>
<dbReference type="Proteomes" id="UP000196877">
    <property type="component" value="Chromosome"/>
</dbReference>
<sequence>MIEALRQAPALLKEAVQGLNDQQLDTPYRKGGWTVRQVVSHLADSHLNGYIRCKLALTEDVPLIRTFDEQNWAGLTDSLTFAPNLSIELLESLHNRWAALFEALQEADYQKAYLHPDSREEISLHHALSLYVWHSKHHIAHITSLRERMGWA</sequence>
<accession>A0ABM6LF80</accession>
<dbReference type="InterPro" id="IPR024775">
    <property type="entry name" value="DinB-like"/>
</dbReference>
<dbReference type="NCBIfam" id="NF009807">
    <property type="entry name" value="PRK13291.1"/>
    <property type="match status" value="1"/>
</dbReference>
<dbReference type="GO" id="GO:0016787">
    <property type="term" value="F:hydrolase activity"/>
    <property type="evidence" value="ECO:0007669"/>
    <property type="project" value="UniProtKB-KW"/>
</dbReference>
<feature type="domain" description="DinB-like" evidence="1">
    <location>
        <begin position="4"/>
        <end position="142"/>
    </location>
</feature>
<dbReference type="Pfam" id="PF12867">
    <property type="entry name" value="DinB_2"/>
    <property type="match status" value="1"/>
</dbReference>
<evidence type="ECO:0000313" key="2">
    <source>
        <dbReference type="EMBL" id="ASB87617.1"/>
    </source>
</evidence>
<proteinExistence type="predicted"/>
<keyword evidence="2" id="KW-0378">Hydrolase</keyword>
<dbReference type="SUPFAM" id="SSF109854">
    <property type="entry name" value="DinB/YfiT-like putative metalloenzymes"/>
    <property type="match status" value="1"/>
</dbReference>
<protein>
    <submittedName>
        <fullName evidence="2">Metal-dependent hydrolase BLi00869/BLi00870/BL03027</fullName>
    </submittedName>
</protein>